<dbReference type="InterPro" id="IPR028889">
    <property type="entry name" value="USP"/>
</dbReference>
<gene>
    <name evidence="10" type="ORF">FisN_2Lh464</name>
</gene>
<evidence type="ECO:0000256" key="5">
    <source>
        <dbReference type="ARBA" id="ARBA00022801"/>
    </source>
</evidence>
<comment type="catalytic activity">
    <reaction evidence="1 7">
        <text>Thiol-dependent hydrolysis of ester, thioester, amide, peptide and isopeptide bonds formed by the C-terminal Gly of ubiquitin (a 76-residue protein attached to proteins as an intracellular targeting signal).</text>
        <dbReference type="EC" id="3.4.19.12"/>
    </reaction>
</comment>
<evidence type="ECO:0000313" key="10">
    <source>
        <dbReference type="EMBL" id="GAX10934.1"/>
    </source>
</evidence>
<dbReference type="InterPro" id="IPR038765">
    <property type="entry name" value="Papain-like_cys_pep_sf"/>
</dbReference>
<evidence type="ECO:0000256" key="6">
    <source>
        <dbReference type="ARBA" id="ARBA00022807"/>
    </source>
</evidence>
<dbReference type="GO" id="GO:0006508">
    <property type="term" value="P:proteolysis"/>
    <property type="evidence" value="ECO:0007669"/>
    <property type="project" value="UniProtKB-KW"/>
</dbReference>
<feature type="region of interest" description="Disordered" evidence="8">
    <location>
        <begin position="937"/>
        <end position="958"/>
    </location>
</feature>
<comment type="similarity">
    <text evidence="2 7">Belongs to the peptidase C19 family.</text>
</comment>
<dbReference type="Proteomes" id="UP000198406">
    <property type="component" value="Unassembled WGS sequence"/>
</dbReference>
<reference evidence="10 11" key="1">
    <citation type="journal article" date="2015" name="Plant Cell">
        <title>Oil accumulation by the oleaginous diatom Fistulifera solaris as revealed by the genome and transcriptome.</title>
        <authorList>
            <person name="Tanaka T."/>
            <person name="Maeda Y."/>
            <person name="Veluchamy A."/>
            <person name="Tanaka M."/>
            <person name="Abida H."/>
            <person name="Marechal E."/>
            <person name="Bowler C."/>
            <person name="Muto M."/>
            <person name="Sunaga Y."/>
            <person name="Tanaka M."/>
            <person name="Yoshino T."/>
            <person name="Taniguchi T."/>
            <person name="Fukuda Y."/>
            <person name="Nemoto M."/>
            <person name="Matsumoto M."/>
            <person name="Wong P.S."/>
            <person name="Aburatani S."/>
            <person name="Fujibuchi W."/>
        </authorList>
    </citation>
    <scope>NUCLEOTIDE SEQUENCE [LARGE SCALE GENOMIC DNA]</scope>
    <source>
        <strain evidence="10 11">JPCC DA0580</strain>
    </source>
</reference>
<feature type="domain" description="USP" evidence="9">
    <location>
        <begin position="573"/>
        <end position="918"/>
    </location>
</feature>
<evidence type="ECO:0000256" key="7">
    <source>
        <dbReference type="RuleBase" id="RU366025"/>
    </source>
</evidence>
<dbReference type="PANTHER" id="PTHR21646:SF24">
    <property type="entry name" value="UBIQUITIN CARBOXYL-TERMINAL HYDROLASE"/>
    <property type="match status" value="1"/>
</dbReference>
<keyword evidence="4 7" id="KW-0833">Ubl conjugation pathway</keyword>
<dbReference type="InterPro" id="IPR018200">
    <property type="entry name" value="USP_CS"/>
</dbReference>
<keyword evidence="5 7" id="KW-0378">Hydrolase</keyword>
<dbReference type="Pfam" id="PF00443">
    <property type="entry name" value="UCH"/>
    <property type="match status" value="1"/>
</dbReference>
<sequence length="958" mass="107338">MTAATMNGVSYIDVAASKHHAQPSYPVMAALAALPPLTVGQTVYLMDPSWLQHWLNWAWSLHPADSLQRLALQWNLTISPLGVDGPGPIDSSCLGSEADVTILDPSINSVVSGSIPRVRSDVTTKEEKKQDEMNALSQVIAVSEDFYEHLRRVHGVVCNDDFTVSFQRQERESLLLYEPLESPRPIEFKRKVIWGTPHMAHAGPHMSLMEKLMMQEDRPTRVPVVELHPPKLEYSVTRIDFHSGSSNHSKGVEVGEGFVYVSSAAPLSDTMSAVLRIAAPNTASQSVRLWTEMKYAFPAETTLPVDGDGFELVDLDDKSRTISDLQSTKLLIETRCSVNLPWTRRALIDRLKVGDFVDAQDIAGHWYEAVVREIGEDTVTVHYLGWHSKWDGLVPKYKTETKGPAPPAPLWSRTKRWREKLKVGDVVEIRDSSSIVNRPKWYSGIVKQIGKPTDRPRVVDGGADLEDSSLLLLHRTQQVLVEVEQEKADKATMSTAPMSPTTADPPFRRWVNLYGEELCAIHTHLNEKVANEPATLQYDLGYGRDKPVEVLKGHGAGFLRESLRGSPPAPGSVGLQNLGNSCFLNSILQCLNHIQPLTQYFLKDQYLQDINKSNPLGSCGQVSEAYAGLLQKVWSGEYSILAPRLLKQTVASFAPQFDNSYQHDSQEFCQFLLDGLHEDLNRVKKKPYVEELEGFGRPDHETAIESWRKHLLRHDSVIVDYCQGMHRSHLTCPHCGRESIKFDVYSSISLPLVMHKDKMATLSLEDCLEKFMEGEQLDDLNAWFCPRCRKHVCALKLIALWSVPDILILHLKRFTFDTCLTSGTMLRSKIDCKVEFPIDNLDLTKHVLGPVDPDAPPIYSLFGVSEHTGPTANSGHYTATVRNSVNGNWYRYNDSHVGRTSGEASVTGGAYVLFYQRTKGISKWGGMDKVMKEKGIDPYNGLETDQEGFTKVKSKKKK</sequence>
<comment type="caution">
    <text evidence="10">The sequence shown here is derived from an EMBL/GenBank/DDBJ whole genome shotgun (WGS) entry which is preliminary data.</text>
</comment>
<evidence type="ECO:0000313" key="11">
    <source>
        <dbReference type="Proteomes" id="UP000198406"/>
    </source>
</evidence>
<dbReference type="GO" id="GO:0004843">
    <property type="term" value="F:cysteine-type deubiquitinase activity"/>
    <property type="evidence" value="ECO:0007669"/>
    <property type="project" value="UniProtKB-UniRule"/>
</dbReference>
<dbReference type="EC" id="3.4.19.12" evidence="7"/>
<dbReference type="PROSITE" id="PS50235">
    <property type="entry name" value="USP_3"/>
    <property type="match status" value="1"/>
</dbReference>
<dbReference type="InterPro" id="IPR050185">
    <property type="entry name" value="Ub_carboxyl-term_hydrolase"/>
</dbReference>
<dbReference type="InParanoid" id="A0A1Z5JAB2"/>
<evidence type="ECO:0000256" key="8">
    <source>
        <dbReference type="SAM" id="MobiDB-lite"/>
    </source>
</evidence>
<dbReference type="Gene3D" id="3.90.70.10">
    <property type="entry name" value="Cysteine proteinases"/>
    <property type="match status" value="1"/>
</dbReference>
<dbReference type="PROSITE" id="PS00972">
    <property type="entry name" value="USP_1"/>
    <property type="match status" value="1"/>
</dbReference>
<dbReference type="EMBL" id="BDSP01000032">
    <property type="protein sequence ID" value="GAX10934.1"/>
    <property type="molecule type" value="Genomic_DNA"/>
</dbReference>
<dbReference type="SUPFAM" id="SSF54160">
    <property type="entry name" value="Chromo domain-like"/>
    <property type="match status" value="1"/>
</dbReference>
<keyword evidence="3 7" id="KW-0645">Protease</keyword>
<evidence type="ECO:0000256" key="4">
    <source>
        <dbReference type="ARBA" id="ARBA00022786"/>
    </source>
</evidence>
<name>A0A1Z5JAB2_FISSO</name>
<dbReference type="SUPFAM" id="SSF54001">
    <property type="entry name" value="Cysteine proteinases"/>
    <property type="match status" value="1"/>
</dbReference>
<dbReference type="OrthoDB" id="292964at2759"/>
<protein>
    <recommendedName>
        <fullName evidence="7">Ubiquitin carboxyl-terminal hydrolase</fullName>
        <ecNumber evidence="7">3.4.19.12</ecNumber>
    </recommendedName>
</protein>
<evidence type="ECO:0000256" key="1">
    <source>
        <dbReference type="ARBA" id="ARBA00000707"/>
    </source>
</evidence>
<accession>A0A1Z5JAB2</accession>
<proteinExistence type="inferred from homology"/>
<keyword evidence="6 7" id="KW-0788">Thiol protease</keyword>
<evidence type="ECO:0000259" key="9">
    <source>
        <dbReference type="PROSITE" id="PS50235"/>
    </source>
</evidence>
<dbReference type="Gene3D" id="2.30.30.140">
    <property type="match status" value="1"/>
</dbReference>
<keyword evidence="11" id="KW-1185">Reference proteome</keyword>
<organism evidence="10 11">
    <name type="scientific">Fistulifera solaris</name>
    <name type="common">Oleaginous diatom</name>
    <dbReference type="NCBI Taxonomy" id="1519565"/>
    <lineage>
        <taxon>Eukaryota</taxon>
        <taxon>Sar</taxon>
        <taxon>Stramenopiles</taxon>
        <taxon>Ochrophyta</taxon>
        <taxon>Bacillariophyta</taxon>
        <taxon>Bacillariophyceae</taxon>
        <taxon>Bacillariophycidae</taxon>
        <taxon>Naviculales</taxon>
        <taxon>Naviculaceae</taxon>
        <taxon>Fistulifera</taxon>
    </lineage>
</organism>
<dbReference type="PANTHER" id="PTHR21646">
    <property type="entry name" value="UBIQUITIN CARBOXYL-TERMINAL HYDROLASE"/>
    <property type="match status" value="1"/>
</dbReference>
<dbReference type="PROSITE" id="PS00973">
    <property type="entry name" value="USP_2"/>
    <property type="match status" value="1"/>
</dbReference>
<dbReference type="GO" id="GO:0016579">
    <property type="term" value="P:protein deubiquitination"/>
    <property type="evidence" value="ECO:0007669"/>
    <property type="project" value="InterPro"/>
</dbReference>
<evidence type="ECO:0000256" key="3">
    <source>
        <dbReference type="ARBA" id="ARBA00022670"/>
    </source>
</evidence>
<dbReference type="InterPro" id="IPR016197">
    <property type="entry name" value="Chromo-like_dom_sf"/>
</dbReference>
<dbReference type="AlphaFoldDB" id="A0A1Z5JAB2"/>
<dbReference type="InterPro" id="IPR001394">
    <property type="entry name" value="Peptidase_C19_UCH"/>
</dbReference>
<evidence type="ECO:0000256" key="2">
    <source>
        <dbReference type="ARBA" id="ARBA00009085"/>
    </source>
</evidence>
<dbReference type="CDD" id="cd02674">
    <property type="entry name" value="Peptidase_C19R"/>
    <property type="match status" value="1"/>
</dbReference>